<reference evidence="3" key="1">
    <citation type="submission" date="2023-10" db="EMBL/GenBank/DDBJ databases">
        <authorList>
            <person name="Chen Y."/>
            <person name="Shah S."/>
            <person name="Dougan E. K."/>
            <person name="Thang M."/>
            <person name="Chan C."/>
        </authorList>
    </citation>
    <scope>NUCLEOTIDE SEQUENCE [LARGE SCALE GENOMIC DNA]</scope>
</reference>
<dbReference type="SUPFAM" id="SSF82708">
    <property type="entry name" value="R3H domain"/>
    <property type="match status" value="1"/>
</dbReference>
<dbReference type="CDD" id="cd02325">
    <property type="entry name" value="R3H"/>
    <property type="match status" value="1"/>
</dbReference>
<feature type="compositionally biased region" description="Low complexity" evidence="1">
    <location>
        <begin position="968"/>
        <end position="985"/>
    </location>
</feature>
<keyword evidence="4" id="KW-1185">Reference proteome</keyword>
<feature type="region of interest" description="Disordered" evidence="1">
    <location>
        <begin position="401"/>
        <end position="420"/>
    </location>
</feature>
<feature type="compositionally biased region" description="Low complexity" evidence="1">
    <location>
        <begin position="344"/>
        <end position="357"/>
    </location>
</feature>
<dbReference type="Gene3D" id="3.30.1370.50">
    <property type="entry name" value="R3H-like domain"/>
    <property type="match status" value="2"/>
</dbReference>
<evidence type="ECO:0000313" key="4">
    <source>
        <dbReference type="Proteomes" id="UP001189429"/>
    </source>
</evidence>
<feature type="region of interest" description="Disordered" evidence="1">
    <location>
        <begin position="300"/>
        <end position="357"/>
    </location>
</feature>
<dbReference type="EMBL" id="CAUYUJ010019181">
    <property type="protein sequence ID" value="CAK0889209.1"/>
    <property type="molecule type" value="Genomic_DNA"/>
</dbReference>
<dbReference type="InterPro" id="IPR036867">
    <property type="entry name" value="R3H_dom_sf"/>
</dbReference>
<feature type="region of interest" description="Disordered" evidence="1">
    <location>
        <begin position="1"/>
        <end position="97"/>
    </location>
</feature>
<feature type="compositionally biased region" description="Low complexity" evidence="1">
    <location>
        <begin position="46"/>
        <end position="67"/>
    </location>
</feature>
<protein>
    <recommendedName>
        <fullName evidence="2">R3H domain-containing protein</fullName>
    </recommendedName>
</protein>
<comment type="caution">
    <text evidence="3">The sequence shown here is derived from an EMBL/GenBank/DDBJ whole genome shotgun (WGS) entry which is preliminary data.</text>
</comment>
<feature type="compositionally biased region" description="Low complexity" evidence="1">
    <location>
        <begin position="80"/>
        <end position="95"/>
    </location>
</feature>
<name>A0ABN9WR95_9DINO</name>
<dbReference type="Proteomes" id="UP001189429">
    <property type="component" value="Unassembled WGS sequence"/>
</dbReference>
<feature type="region of interest" description="Disordered" evidence="1">
    <location>
        <begin position="949"/>
        <end position="1011"/>
    </location>
</feature>
<evidence type="ECO:0000313" key="3">
    <source>
        <dbReference type="EMBL" id="CAK0889209.1"/>
    </source>
</evidence>
<organism evidence="3 4">
    <name type="scientific">Prorocentrum cordatum</name>
    <dbReference type="NCBI Taxonomy" id="2364126"/>
    <lineage>
        <taxon>Eukaryota</taxon>
        <taxon>Sar</taxon>
        <taxon>Alveolata</taxon>
        <taxon>Dinophyceae</taxon>
        <taxon>Prorocentrales</taxon>
        <taxon>Prorocentraceae</taxon>
        <taxon>Prorocentrum</taxon>
    </lineage>
</organism>
<feature type="compositionally biased region" description="Gly residues" evidence="1">
    <location>
        <begin position="405"/>
        <end position="418"/>
    </location>
</feature>
<feature type="compositionally biased region" description="Basic and acidic residues" evidence="1">
    <location>
        <begin position="997"/>
        <end position="1009"/>
    </location>
</feature>
<dbReference type="Pfam" id="PF01424">
    <property type="entry name" value="R3H"/>
    <property type="match status" value="1"/>
</dbReference>
<proteinExistence type="predicted"/>
<evidence type="ECO:0000256" key="1">
    <source>
        <dbReference type="SAM" id="MobiDB-lite"/>
    </source>
</evidence>
<gene>
    <name evidence="3" type="ORF">PCOR1329_LOCUS69807</name>
</gene>
<accession>A0ABN9WR95</accession>
<sequence>METTVPFPSGLYPLPEQSHPSRGVERRLVQAPRSAVREAGGGGGAAPAPAAGPAPARRSAAAGAIGPQAGGALEGYPETAAEGAASPGAAASGARARPRLPILGQAVRRRAAAREPRPLQPRAGVPPLQQQIMLPHFDVSMSARTAGRLSRPSEIPALAGGGSARGTRAPFATLGELLASQDNGGVLERRPEGAPGGSLGSPAMTLEEAKVAMAVELVGKCGSMSASWQKMNSNSTGKVSRSMFDAGLSVLHIDPAEVCGLPARRLFLEMSRGGQISQDSWYDFFRAALDGPDAAARLEEAERRYEEARQAHMPRSEVDENATGSEPASRRRQRSTATVSEAQGASPPAAAAPGGARGAAVAASGPARVSAWSASLGPHGIEATEAGQDARAHERPLCARRGLESGPGLGAHDGGGTAGASESEAVIEVKSGVTDEKVIEAHFPRLSEGDGLSDRERELSAKAFIMGATIAEALHSDHAFSVETVSEVEILAMAEEETLLQELAERKLEGIKALLYIFVAKFGSMDSAFKWFDINGNVNMSSLEWDTGVKLLRIDLKKLTDTSPRDFFASMARGGTDISLRSWREFFALAMEEMGEELLQEAAGARRAAPSLAERARQRAERLRAERRARREGTGAAEAAGGGGGAAFLDGLGELTPEEAALLRRLREQFGALAEGEGIEVADEVWGDRGLALARLVASELGLYLRDLDPAGAGVFVGNMSDFVERARRRLEGIEPGQSLEFEKELSLSQRQVVIWLAADLGLWTITQGRGTRRQVVAFNVGSFAEEARRRLQALAPAGLSAVQRRIVHLIAEELGLWTHSAGVGSDRYVEVFNLKAFALEVRGTLEALGPGQHHDFAPALSKEQRKVVHCIATELGLVSLSQENAEGERYVSAGNLHDFRGQVRNQMEQLDKGESKAIHASGWGTAKFTVLQMKAIRLAASDLGMAQAGGGGGEELQVTSPRPARPPSAGSAEAAGAPGAAAGAAEKDSGRKRRRRSEEGRRSCSKEGVDDDDQMRDLFDELCTGSYNGQKLFTSLVDLKVLLEELREVMPVRKQRLKKDWARLESIFEDTVQLQVDFGTRTRKGLTYQWFQTFIQKVANHFDMSVMGMLLLLAPAELD</sequence>
<feature type="domain" description="R3H" evidence="2">
    <location>
        <begin position="771"/>
        <end position="836"/>
    </location>
</feature>
<dbReference type="PROSITE" id="PS51061">
    <property type="entry name" value="R3H"/>
    <property type="match status" value="1"/>
</dbReference>
<feature type="compositionally biased region" description="Basic and acidic residues" evidence="1">
    <location>
        <begin position="300"/>
        <end position="318"/>
    </location>
</feature>
<evidence type="ECO:0000259" key="2">
    <source>
        <dbReference type="PROSITE" id="PS51061"/>
    </source>
</evidence>
<dbReference type="InterPro" id="IPR001374">
    <property type="entry name" value="R3H_dom"/>
</dbReference>